<evidence type="ECO:0000256" key="1">
    <source>
        <dbReference type="SAM" id="Phobius"/>
    </source>
</evidence>
<dbReference type="AlphaFoldDB" id="A0A4Y8LHN3"/>
<dbReference type="Proteomes" id="UP000297776">
    <property type="component" value="Unassembled WGS sequence"/>
</dbReference>
<dbReference type="EMBL" id="SORX01000003">
    <property type="protein sequence ID" value="TFE02244.1"/>
    <property type="molecule type" value="Genomic_DNA"/>
</dbReference>
<feature type="transmembrane region" description="Helical" evidence="1">
    <location>
        <begin position="6"/>
        <end position="27"/>
    </location>
</feature>
<name>A0A4Y8LHN3_9BACL</name>
<proteinExistence type="predicted"/>
<keyword evidence="3" id="KW-1185">Reference proteome</keyword>
<evidence type="ECO:0000313" key="3">
    <source>
        <dbReference type="Proteomes" id="UP000297776"/>
    </source>
</evidence>
<reference evidence="2 3" key="1">
    <citation type="submission" date="2019-03" db="EMBL/GenBank/DDBJ databases">
        <authorList>
            <person name="Yang Y."/>
        </authorList>
    </citation>
    <scope>NUCLEOTIDE SEQUENCE [LARGE SCALE GENOMIC DNA]</scope>
    <source>
        <strain evidence="2 3">ASL-1</strain>
    </source>
</reference>
<keyword evidence="1" id="KW-1133">Transmembrane helix</keyword>
<comment type="caution">
    <text evidence="2">The sequence shown here is derived from an EMBL/GenBank/DDBJ whole genome shotgun (WGS) entry which is preliminary data.</text>
</comment>
<evidence type="ECO:0000313" key="2">
    <source>
        <dbReference type="EMBL" id="TFE02244.1"/>
    </source>
</evidence>
<protein>
    <submittedName>
        <fullName evidence="2">Uncharacterized protein</fullName>
    </submittedName>
</protein>
<organism evidence="2 3">
    <name type="scientific">Jeotgalibacillus salarius</name>
    <dbReference type="NCBI Taxonomy" id="546023"/>
    <lineage>
        <taxon>Bacteria</taxon>
        <taxon>Bacillati</taxon>
        <taxon>Bacillota</taxon>
        <taxon>Bacilli</taxon>
        <taxon>Bacillales</taxon>
        <taxon>Caryophanaceae</taxon>
        <taxon>Jeotgalibacillus</taxon>
    </lineage>
</organism>
<accession>A0A4Y8LHN3</accession>
<keyword evidence="1" id="KW-0472">Membrane</keyword>
<keyword evidence="1" id="KW-0812">Transmembrane</keyword>
<gene>
    <name evidence="2" type="ORF">E2626_06605</name>
</gene>
<sequence length="65" mass="6918">MIGRKVSIILIGLAIVGVLTWGVIYALHSNLEESIEGNVLAIHNVSSGEAIAITEDDNLIVAEVY</sequence>
<dbReference type="RefSeq" id="WP_134380947.1">
    <property type="nucleotide sequence ID" value="NZ_SORX01000003.1"/>
</dbReference>